<dbReference type="GO" id="GO:0006458">
    <property type="term" value="P:'de novo' protein folding"/>
    <property type="evidence" value="ECO:0007669"/>
    <property type="project" value="InterPro"/>
</dbReference>
<dbReference type="InterPro" id="IPR019623">
    <property type="entry name" value="Rot1"/>
</dbReference>
<dbReference type="OrthoDB" id="5327821at2759"/>
<dbReference type="EMBL" id="KQ087207">
    <property type="protein sequence ID" value="KLT42278.1"/>
    <property type="molecule type" value="Genomic_DNA"/>
</dbReference>
<dbReference type="PIRSF" id="PIRSF017290">
    <property type="entry name" value="ROT1_prd"/>
    <property type="match status" value="1"/>
</dbReference>
<evidence type="ECO:0000313" key="3">
    <source>
        <dbReference type="EMBL" id="KLT42278.1"/>
    </source>
</evidence>
<dbReference type="Proteomes" id="UP000053611">
    <property type="component" value="Unassembled WGS sequence"/>
</dbReference>
<dbReference type="Pfam" id="PF10681">
    <property type="entry name" value="Rot1"/>
    <property type="match status" value="1"/>
</dbReference>
<comment type="subcellular location">
    <subcellularLocation>
        <location evidence="1">Endoplasmic reticulum membrane</location>
    </subcellularLocation>
</comment>
<sequence>MRSAVLLAAAAYAIGARAQANDLSETNNVTSIEGTWSSNPAVSTGGDFCTPSANKFNPPVNTGISYSFTDDGYFEEAQYQFDSNGAKPECIAAKLIFQHGKYEFQGDSIVLHPFESDGRIQVQNACAAVTTNVYYYAETVTFKDWGITIDQSTANYKLQLNAFDGRKMSPLFLIARPPNMLPTEVLYGTNESGQVLSRKRSPVMEQLQKRYSGASSYSTPSLVAGFSGTLAAVVAFSLALF</sequence>
<keyword evidence="1" id="KW-0256">Endoplasmic reticulum</keyword>
<dbReference type="PANTHER" id="PTHR28090:SF2">
    <property type="entry name" value="PROTEIN ROT1"/>
    <property type="match status" value="1"/>
</dbReference>
<dbReference type="PANTHER" id="PTHR28090">
    <property type="entry name" value="PROTEIN ROT1"/>
    <property type="match status" value="1"/>
</dbReference>
<evidence type="ECO:0000256" key="2">
    <source>
        <dbReference type="SAM" id="SignalP"/>
    </source>
</evidence>
<dbReference type="GO" id="GO:0051082">
    <property type="term" value="F:unfolded protein binding"/>
    <property type="evidence" value="ECO:0007669"/>
    <property type="project" value="TreeGrafter"/>
</dbReference>
<organism evidence="3 4">
    <name type="scientific">Cutaneotrichosporon oleaginosum</name>
    <dbReference type="NCBI Taxonomy" id="879819"/>
    <lineage>
        <taxon>Eukaryota</taxon>
        <taxon>Fungi</taxon>
        <taxon>Dikarya</taxon>
        <taxon>Basidiomycota</taxon>
        <taxon>Agaricomycotina</taxon>
        <taxon>Tremellomycetes</taxon>
        <taxon>Trichosporonales</taxon>
        <taxon>Trichosporonaceae</taxon>
        <taxon>Cutaneotrichosporon</taxon>
    </lineage>
</organism>
<dbReference type="RefSeq" id="XP_018278769.1">
    <property type="nucleotide sequence ID" value="XM_018420365.1"/>
</dbReference>
<keyword evidence="2" id="KW-0732">Signal</keyword>
<comment type="function">
    <text evidence="1">Required for normal levels of the cell wall 1,6-beta-glucan. Involved in a protein folding machinery chaperoning proteins acting in various physiological processes including cell wall synthesis and lysis of autophagic bodies.</text>
</comment>
<feature type="chain" id="PRO_5005245503" description="Protein ROT1" evidence="2">
    <location>
        <begin position="19"/>
        <end position="241"/>
    </location>
</feature>
<evidence type="ECO:0000256" key="1">
    <source>
        <dbReference type="PIRNR" id="PIRNR017290"/>
    </source>
</evidence>
<dbReference type="GO" id="GO:0005789">
    <property type="term" value="C:endoplasmic reticulum membrane"/>
    <property type="evidence" value="ECO:0007669"/>
    <property type="project" value="UniProtKB-SubCell"/>
</dbReference>
<dbReference type="AlphaFoldDB" id="A0A0J0XMI2"/>
<gene>
    <name evidence="3" type="ORF">CC85DRAFT_246118</name>
</gene>
<name>A0A0J0XMI2_9TREE</name>
<accession>A0A0J0XMI2</accession>
<feature type="signal peptide" evidence="2">
    <location>
        <begin position="1"/>
        <end position="18"/>
    </location>
</feature>
<keyword evidence="1" id="KW-0472">Membrane</keyword>
<dbReference type="STRING" id="879819.A0A0J0XMI2"/>
<comment type="similarity">
    <text evidence="1">Belongs to the ROT1 family.</text>
</comment>
<proteinExistence type="inferred from homology"/>
<keyword evidence="4" id="KW-1185">Reference proteome</keyword>
<protein>
    <recommendedName>
        <fullName evidence="1">Protein ROT1</fullName>
    </recommendedName>
</protein>
<dbReference type="GeneID" id="28980968"/>
<reference evidence="3 4" key="1">
    <citation type="submission" date="2015-03" db="EMBL/GenBank/DDBJ databases">
        <title>Genomics and transcriptomics of the oil-accumulating basidiomycete yeast T. oleaginosus allow insights into substrate utilization and the diverse evolutionary trajectories of mating systems in fungi.</title>
        <authorList>
            <consortium name="DOE Joint Genome Institute"/>
            <person name="Kourist R."/>
            <person name="Kracht O."/>
            <person name="Bracharz F."/>
            <person name="Lipzen A."/>
            <person name="Nolan M."/>
            <person name="Ohm R."/>
            <person name="Grigoriev I."/>
            <person name="Sun S."/>
            <person name="Heitman J."/>
            <person name="Bruck T."/>
            <person name="Nowrousian M."/>
        </authorList>
    </citation>
    <scope>NUCLEOTIDE SEQUENCE [LARGE SCALE GENOMIC DNA]</scope>
    <source>
        <strain evidence="3 4">IBC0246</strain>
    </source>
</reference>
<evidence type="ECO:0000313" key="4">
    <source>
        <dbReference type="Proteomes" id="UP000053611"/>
    </source>
</evidence>